<proteinExistence type="predicted"/>
<dbReference type="EMBL" id="JAWSTH010000152">
    <property type="protein sequence ID" value="MDW5598555.1"/>
    <property type="molecule type" value="Genomic_DNA"/>
</dbReference>
<protein>
    <recommendedName>
        <fullName evidence="5">Lipoprotein with Yx(FWY)xxD motif</fullName>
    </recommendedName>
</protein>
<feature type="region of interest" description="Disordered" evidence="1">
    <location>
        <begin position="27"/>
        <end position="68"/>
    </location>
</feature>
<feature type="region of interest" description="Disordered" evidence="1">
    <location>
        <begin position="81"/>
        <end position="116"/>
    </location>
</feature>
<dbReference type="PANTHER" id="PTHR39335:SF1">
    <property type="entry name" value="BLL4220 PROTEIN"/>
    <property type="match status" value="1"/>
</dbReference>
<keyword evidence="4" id="KW-1185">Reference proteome</keyword>
<dbReference type="Pfam" id="PF03640">
    <property type="entry name" value="Lipoprotein_15"/>
    <property type="match status" value="2"/>
</dbReference>
<evidence type="ECO:0000256" key="1">
    <source>
        <dbReference type="SAM" id="MobiDB-lite"/>
    </source>
</evidence>
<organism evidence="3 4">
    <name type="scientific">Conexibacter stalactiti</name>
    <dbReference type="NCBI Taxonomy" id="1940611"/>
    <lineage>
        <taxon>Bacteria</taxon>
        <taxon>Bacillati</taxon>
        <taxon>Actinomycetota</taxon>
        <taxon>Thermoleophilia</taxon>
        <taxon>Solirubrobacterales</taxon>
        <taxon>Conexibacteraceae</taxon>
        <taxon>Conexibacter</taxon>
    </lineage>
</organism>
<evidence type="ECO:0008006" key="5">
    <source>
        <dbReference type="Google" id="ProtNLM"/>
    </source>
</evidence>
<name>A0ABU4HZ23_9ACTN</name>
<evidence type="ECO:0000256" key="2">
    <source>
        <dbReference type="SAM" id="SignalP"/>
    </source>
</evidence>
<dbReference type="InterPro" id="IPR005297">
    <property type="entry name" value="Lipoprotein_repeat"/>
</dbReference>
<dbReference type="PROSITE" id="PS51257">
    <property type="entry name" value="PROKAR_LIPOPROTEIN"/>
    <property type="match status" value="1"/>
</dbReference>
<keyword evidence="2" id="KW-0732">Signal</keyword>
<reference evidence="4" key="1">
    <citation type="submission" date="2023-07" db="EMBL/GenBank/DDBJ databases">
        <title>Conexibacter stalactiti sp. nov., isolated from stalactites in a lava cave and emended description of the genus Conexibacter.</title>
        <authorList>
            <person name="Lee S.D."/>
        </authorList>
    </citation>
    <scope>NUCLEOTIDE SEQUENCE [LARGE SCALE GENOMIC DNA]</scope>
    <source>
        <strain evidence="4">KCTC 39840</strain>
    </source>
</reference>
<feature type="signal peptide" evidence="2">
    <location>
        <begin position="1"/>
        <end position="22"/>
    </location>
</feature>
<evidence type="ECO:0000313" key="4">
    <source>
        <dbReference type="Proteomes" id="UP001284601"/>
    </source>
</evidence>
<evidence type="ECO:0000313" key="3">
    <source>
        <dbReference type="EMBL" id="MDW5598555.1"/>
    </source>
</evidence>
<accession>A0ABU4HZ23</accession>
<sequence length="237" mass="22848">MRLARARASLAPAALVAVLAAAGCGGTSDSGSDATTAETVAEQAADSSGGGVTTPTVTSAMSGPKSSYGAAAGSAASGVAGAAAEEDDTSQGVEGVYGSGGTDADGPMEAPARPSTAAVVRTADGRLGTILVNGDGRTLYRFTADEGAVSSCAQTCAGKWPPLTTSGAPDAEGQARAALLGTSRRSDGLVGVTYDGHPVYRYGGDAAPGDIAGEGLSAFGGRWYAVDPSGALVEPGG</sequence>
<gene>
    <name evidence="3" type="ORF">R7226_29610</name>
</gene>
<dbReference type="RefSeq" id="WP_318601084.1">
    <property type="nucleotide sequence ID" value="NZ_JAWSTH010000152.1"/>
</dbReference>
<feature type="chain" id="PRO_5047494869" description="Lipoprotein with Yx(FWY)xxD motif" evidence="2">
    <location>
        <begin position="23"/>
        <end position="237"/>
    </location>
</feature>
<feature type="compositionally biased region" description="Low complexity" evidence="1">
    <location>
        <begin position="34"/>
        <end position="68"/>
    </location>
</feature>
<dbReference type="Proteomes" id="UP001284601">
    <property type="component" value="Unassembled WGS sequence"/>
</dbReference>
<dbReference type="PANTHER" id="PTHR39335">
    <property type="entry name" value="BLL4220 PROTEIN"/>
    <property type="match status" value="1"/>
</dbReference>
<comment type="caution">
    <text evidence="3">The sequence shown here is derived from an EMBL/GenBank/DDBJ whole genome shotgun (WGS) entry which is preliminary data.</text>
</comment>